<dbReference type="PANTHER" id="PTHR44051">
    <property type="entry name" value="GLUTATHIONE S-TRANSFERASE-RELATED"/>
    <property type="match status" value="1"/>
</dbReference>
<dbReference type="SUPFAM" id="SSF52833">
    <property type="entry name" value="Thioredoxin-like"/>
    <property type="match status" value="1"/>
</dbReference>
<evidence type="ECO:0000259" key="1">
    <source>
        <dbReference type="PROSITE" id="PS50404"/>
    </source>
</evidence>
<feature type="domain" description="GST N-terminal" evidence="1">
    <location>
        <begin position="1"/>
        <end position="81"/>
    </location>
</feature>
<proteinExistence type="predicted"/>
<dbReference type="InterPro" id="IPR036282">
    <property type="entry name" value="Glutathione-S-Trfase_C_sf"/>
</dbReference>
<evidence type="ECO:0000313" key="4">
    <source>
        <dbReference type="Proteomes" id="UP000622890"/>
    </source>
</evidence>
<dbReference type="EMBL" id="JAEPBG010000003">
    <property type="protein sequence ID" value="MBK4735032.1"/>
    <property type="molecule type" value="Genomic_DNA"/>
</dbReference>
<comment type="caution">
    <text evidence="3">The sequence shown here is derived from an EMBL/GenBank/DDBJ whole genome shotgun (WGS) entry which is preliminary data.</text>
</comment>
<name>A0A934SY52_9BURK</name>
<dbReference type="Pfam" id="PF02798">
    <property type="entry name" value="GST_N"/>
    <property type="match status" value="1"/>
</dbReference>
<reference evidence="3" key="1">
    <citation type="submission" date="2021-01" db="EMBL/GenBank/DDBJ databases">
        <title>Genome sequence of strain Noviherbaspirillum sp. DKR-6.</title>
        <authorList>
            <person name="Chaudhary D.K."/>
        </authorList>
    </citation>
    <scope>NUCLEOTIDE SEQUENCE</scope>
    <source>
        <strain evidence="3">DKR-6</strain>
    </source>
</reference>
<dbReference type="PROSITE" id="PS50405">
    <property type="entry name" value="GST_CTER"/>
    <property type="match status" value="1"/>
</dbReference>
<organism evidence="3 4">
    <name type="scientific">Noviherbaspirillum pedocola</name>
    <dbReference type="NCBI Taxonomy" id="2801341"/>
    <lineage>
        <taxon>Bacteria</taxon>
        <taxon>Pseudomonadati</taxon>
        <taxon>Pseudomonadota</taxon>
        <taxon>Betaproteobacteria</taxon>
        <taxon>Burkholderiales</taxon>
        <taxon>Oxalobacteraceae</taxon>
        <taxon>Noviherbaspirillum</taxon>
    </lineage>
</organism>
<feature type="domain" description="GST C-terminal" evidence="2">
    <location>
        <begin position="87"/>
        <end position="209"/>
    </location>
</feature>
<sequence>MNTVLYYSPGACSLAPHILLEETGISYELIEINVQKGKTRDPAFLDINPKGRVPVLRSGDEILTEVPAICWYIGCSATDPQALMPRTALEAARALEWFNWLSGTLHSVGFSGRWRPQRFTDNPASYGEIKARAEKHLQEGFARIEEQLRGRSWALGEAYGIVDPLLFVFHGWARLLGADLEGEYPHWHAHAVRMLHRPAVVRAMQQEGL</sequence>
<accession>A0A934SY52</accession>
<dbReference type="InterPro" id="IPR010987">
    <property type="entry name" value="Glutathione-S-Trfase_C-like"/>
</dbReference>
<protein>
    <submittedName>
        <fullName evidence="3">Glutathione S-transferase N-terminal domain-containing protein</fullName>
    </submittedName>
</protein>
<dbReference type="InterPro" id="IPR040079">
    <property type="entry name" value="Glutathione_S-Trfase"/>
</dbReference>
<evidence type="ECO:0000259" key="2">
    <source>
        <dbReference type="PROSITE" id="PS50405"/>
    </source>
</evidence>
<dbReference type="PANTHER" id="PTHR44051:SF8">
    <property type="entry name" value="GLUTATHIONE S-TRANSFERASE GSTA"/>
    <property type="match status" value="1"/>
</dbReference>
<dbReference type="Gene3D" id="3.40.30.10">
    <property type="entry name" value="Glutaredoxin"/>
    <property type="match status" value="1"/>
</dbReference>
<dbReference type="SFLD" id="SFLDS00019">
    <property type="entry name" value="Glutathione_Transferase_(cytos"/>
    <property type="match status" value="1"/>
</dbReference>
<dbReference type="CDD" id="cd03188">
    <property type="entry name" value="GST_C_Beta"/>
    <property type="match status" value="1"/>
</dbReference>
<dbReference type="SUPFAM" id="SSF47616">
    <property type="entry name" value="GST C-terminal domain-like"/>
    <property type="match status" value="1"/>
</dbReference>
<dbReference type="Gene3D" id="1.20.1050.10">
    <property type="match status" value="1"/>
</dbReference>
<dbReference type="InterPro" id="IPR004045">
    <property type="entry name" value="Glutathione_S-Trfase_N"/>
</dbReference>
<dbReference type="Proteomes" id="UP000622890">
    <property type="component" value="Unassembled WGS sequence"/>
</dbReference>
<dbReference type="Pfam" id="PF13410">
    <property type="entry name" value="GST_C_2"/>
    <property type="match status" value="1"/>
</dbReference>
<gene>
    <name evidence="3" type="ORF">JJB74_10470</name>
</gene>
<dbReference type="CDD" id="cd03057">
    <property type="entry name" value="GST_N_Beta"/>
    <property type="match status" value="1"/>
</dbReference>
<keyword evidence="4" id="KW-1185">Reference proteome</keyword>
<dbReference type="PROSITE" id="PS50404">
    <property type="entry name" value="GST_NTER"/>
    <property type="match status" value="1"/>
</dbReference>
<evidence type="ECO:0000313" key="3">
    <source>
        <dbReference type="EMBL" id="MBK4735032.1"/>
    </source>
</evidence>
<dbReference type="AlphaFoldDB" id="A0A934SY52"/>
<dbReference type="InterPro" id="IPR036249">
    <property type="entry name" value="Thioredoxin-like_sf"/>
</dbReference>
<dbReference type="SFLD" id="SFLDG00358">
    <property type="entry name" value="Main_(cytGST)"/>
    <property type="match status" value="1"/>
</dbReference>
<dbReference type="SFLD" id="SFLDG01150">
    <property type="entry name" value="Main.1:_Beta-like"/>
    <property type="match status" value="1"/>
</dbReference>
<dbReference type="RefSeq" id="WP_200591793.1">
    <property type="nucleotide sequence ID" value="NZ_JAEPBG010000003.1"/>
</dbReference>